<evidence type="ECO:0000313" key="4">
    <source>
        <dbReference type="Proteomes" id="UP000320623"/>
    </source>
</evidence>
<evidence type="ECO:0000259" key="1">
    <source>
        <dbReference type="Pfam" id="PF10727"/>
    </source>
</evidence>
<organism evidence="3 4">
    <name type="scientific">Candidatus Thermokryptus mobilis</name>
    <dbReference type="NCBI Taxonomy" id="1643428"/>
    <lineage>
        <taxon>Bacteria</taxon>
        <taxon>Pseudomonadati</taxon>
        <taxon>Candidatus Kryptoniota</taxon>
        <taxon>Candidatus Thermokryptus</taxon>
    </lineage>
</organism>
<dbReference type="Pfam" id="PF10727">
    <property type="entry name" value="Rossmann-like"/>
    <property type="match status" value="1"/>
</dbReference>
<gene>
    <name evidence="3" type="ORF">JGI1_01533</name>
</gene>
<keyword evidence="4" id="KW-1185">Reference proteome</keyword>
<name>A0A0S4N9H5_9BACT</name>
<dbReference type="STRING" id="1643428.GCA_001442855_01500"/>
<dbReference type="InterPro" id="IPR037108">
    <property type="entry name" value="TM1727-like_C_sf"/>
</dbReference>
<dbReference type="Pfam" id="PF10728">
    <property type="entry name" value="DUF2520"/>
    <property type="match status" value="1"/>
</dbReference>
<dbReference type="RefSeq" id="WP_140945272.1">
    <property type="nucleotide sequence ID" value="NZ_FAOO01000010.1"/>
</dbReference>
<dbReference type="PANTHER" id="PTHR40459">
    <property type="entry name" value="CONSERVED HYPOTHETICAL ALANINE AND LEUCINE RICH PROTEIN"/>
    <property type="match status" value="1"/>
</dbReference>
<evidence type="ECO:0000259" key="2">
    <source>
        <dbReference type="Pfam" id="PF10728"/>
    </source>
</evidence>
<dbReference type="InterPro" id="IPR008927">
    <property type="entry name" value="6-PGluconate_DH-like_C_sf"/>
</dbReference>
<dbReference type="InterPro" id="IPR036291">
    <property type="entry name" value="NAD(P)-bd_dom_sf"/>
</dbReference>
<dbReference type="AlphaFoldDB" id="A0A0S4N9H5"/>
<dbReference type="Proteomes" id="UP000320623">
    <property type="component" value="Unassembled WGS sequence"/>
</dbReference>
<sequence>MTFKVFNIAILGAGRVGTLIGKFLSEIIGHKIVAVISRSDESLRRFQERVKVEFSGKFIGDLPGSVEVVFITTPDSAIESVACEISELKNLNFKNLVVYHTSGVMSSDVLYKVRNRGAEVGSLHPIYSVSHFDHSLDEIKKIRFTLEGSERIYDITRWIFYGFDKNIVLIEKSQKVLYHIACVFASNYLVSLLNAVDEIFERAGIGFDHKFLFPLIDASLKNAGAFGPIKALTGPIERGDIETVKSHLEELKSRFPEILPLYSSLAIETIRVAFKKGSISAKRASEFLDLVSSYIGKKVF</sequence>
<dbReference type="InterPro" id="IPR018931">
    <property type="entry name" value="DUF2520"/>
</dbReference>
<dbReference type="OrthoDB" id="9810755at2"/>
<feature type="domain" description="DUF2520" evidence="2">
    <location>
        <begin position="143"/>
        <end position="267"/>
    </location>
</feature>
<accession>A0A0S4N9H5</accession>
<proteinExistence type="predicted"/>
<evidence type="ECO:0000313" key="3">
    <source>
        <dbReference type="EMBL" id="CUU06509.1"/>
    </source>
</evidence>
<dbReference type="EMBL" id="FAOO01000010">
    <property type="protein sequence ID" value="CUU06509.1"/>
    <property type="molecule type" value="Genomic_DNA"/>
</dbReference>
<dbReference type="SUPFAM" id="SSF48179">
    <property type="entry name" value="6-phosphogluconate dehydrogenase C-terminal domain-like"/>
    <property type="match status" value="1"/>
</dbReference>
<dbReference type="PANTHER" id="PTHR40459:SF1">
    <property type="entry name" value="CONSERVED HYPOTHETICAL ALANINE AND LEUCINE RICH PROTEIN"/>
    <property type="match status" value="1"/>
</dbReference>
<dbReference type="InterPro" id="IPR019665">
    <property type="entry name" value="OxRdtase/DH_put_Rossmann_dom"/>
</dbReference>
<dbReference type="SUPFAM" id="SSF51735">
    <property type="entry name" value="NAD(P)-binding Rossmann-fold domains"/>
    <property type="match status" value="1"/>
</dbReference>
<dbReference type="Gene3D" id="1.10.1040.20">
    <property type="entry name" value="ProC-like, C-terminal domain"/>
    <property type="match status" value="1"/>
</dbReference>
<reference evidence="4" key="1">
    <citation type="submission" date="2015-11" db="EMBL/GenBank/DDBJ databases">
        <authorList>
            <person name="Varghese N."/>
        </authorList>
    </citation>
    <scope>NUCLEOTIDE SEQUENCE [LARGE SCALE GENOMIC DNA]</scope>
</reference>
<feature type="domain" description="Putative oxidoreductase/dehydrogenase Rossmann-like" evidence="1">
    <location>
        <begin position="7"/>
        <end position="125"/>
    </location>
</feature>
<dbReference type="Gene3D" id="3.40.50.720">
    <property type="entry name" value="NAD(P)-binding Rossmann-like Domain"/>
    <property type="match status" value="1"/>
</dbReference>
<protein>
    <submittedName>
        <fullName evidence="3">Predicted oxidoreductase, contains short-chain dehydrogenase (SDR) and DUF2520 domains</fullName>
    </submittedName>
</protein>